<comment type="similarity">
    <text evidence="2 11">Belongs to the SAICAR synthetase family.</text>
</comment>
<protein>
    <recommendedName>
        <fullName evidence="4 11">Phosphoribosylaminoimidazole-succinocarboxamide synthase</fullName>
        <ecNumber evidence="3 11">6.3.2.6</ecNumber>
    </recommendedName>
    <alternativeName>
        <fullName evidence="9 11">SAICAR synthetase</fullName>
    </alternativeName>
</protein>
<evidence type="ECO:0000256" key="11">
    <source>
        <dbReference type="HAMAP-Rule" id="MF_00137"/>
    </source>
</evidence>
<evidence type="ECO:0000256" key="2">
    <source>
        <dbReference type="ARBA" id="ARBA00010190"/>
    </source>
</evidence>
<dbReference type="NCBIfam" id="TIGR00081">
    <property type="entry name" value="purC"/>
    <property type="match status" value="1"/>
</dbReference>
<dbReference type="Gene3D" id="3.30.200.20">
    <property type="entry name" value="Phosphorylase Kinase, domain 1"/>
    <property type="match status" value="1"/>
</dbReference>
<evidence type="ECO:0000256" key="9">
    <source>
        <dbReference type="ARBA" id="ARBA00030409"/>
    </source>
</evidence>
<dbReference type="InterPro" id="IPR018236">
    <property type="entry name" value="SAICAR_synthetase_CS"/>
</dbReference>
<dbReference type="Proteomes" id="UP000612893">
    <property type="component" value="Unassembled WGS sequence"/>
</dbReference>
<evidence type="ECO:0000256" key="8">
    <source>
        <dbReference type="ARBA" id="ARBA00022840"/>
    </source>
</evidence>
<dbReference type="InterPro" id="IPR001636">
    <property type="entry name" value="SAICAR_synth"/>
</dbReference>
<evidence type="ECO:0000256" key="7">
    <source>
        <dbReference type="ARBA" id="ARBA00022755"/>
    </source>
</evidence>
<dbReference type="GO" id="GO:0004639">
    <property type="term" value="F:phosphoribosylaminoimidazolesuccinocarboxamide synthase activity"/>
    <property type="evidence" value="ECO:0007669"/>
    <property type="project" value="UniProtKB-UniRule"/>
</dbReference>
<keyword evidence="14" id="KW-1185">Reference proteome</keyword>
<gene>
    <name evidence="11" type="primary">purC</name>
    <name evidence="13" type="ORF">JF922_14345</name>
</gene>
<evidence type="ECO:0000256" key="5">
    <source>
        <dbReference type="ARBA" id="ARBA00022598"/>
    </source>
</evidence>
<dbReference type="GO" id="GO:0005524">
    <property type="term" value="F:ATP binding"/>
    <property type="evidence" value="ECO:0007669"/>
    <property type="project" value="UniProtKB-KW"/>
</dbReference>
<keyword evidence="8 11" id="KW-0067">ATP-binding</keyword>
<evidence type="ECO:0000313" key="13">
    <source>
        <dbReference type="EMBL" id="MBJ7599240.1"/>
    </source>
</evidence>
<keyword evidence="6 11" id="KW-0547">Nucleotide-binding</keyword>
<reference evidence="13" key="1">
    <citation type="submission" date="2020-10" db="EMBL/GenBank/DDBJ databases">
        <title>Ca. Dormibacterota MAGs.</title>
        <authorList>
            <person name="Montgomery K."/>
        </authorList>
    </citation>
    <scope>NUCLEOTIDE SEQUENCE [LARGE SCALE GENOMIC DNA]</scope>
    <source>
        <strain evidence="13">SC8812_S17_10</strain>
    </source>
</reference>
<evidence type="ECO:0000256" key="1">
    <source>
        <dbReference type="ARBA" id="ARBA00004672"/>
    </source>
</evidence>
<keyword evidence="5 11" id="KW-0436">Ligase</keyword>
<dbReference type="CDD" id="cd01414">
    <property type="entry name" value="SAICAR_synt_Sc"/>
    <property type="match status" value="1"/>
</dbReference>
<feature type="domain" description="SAICAR synthetase/ADE2 N-terminal" evidence="12">
    <location>
        <begin position="14"/>
        <end position="251"/>
    </location>
</feature>
<comment type="caution">
    <text evidence="13">The sequence shown here is derived from an EMBL/GenBank/DDBJ whole genome shotgun (WGS) entry which is preliminary data.</text>
</comment>
<dbReference type="EMBL" id="JAEKNR010000145">
    <property type="protein sequence ID" value="MBJ7599240.1"/>
    <property type="molecule type" value="Genomic_DNA"/>
</dbReference>
<sequence length="286" mass="32180">MSALLETRLGLPLFARGKVRDTYELPDGRLLMVATDRISAFDHILPTGIPDRGNVLTQLSIFWFKRTGHLQENHLIEPGDDGRSMVVRRAHRIDFECVVRGYLAGSAWAEYRRQGTMAGEPLPPGLRQSERLPEPIFTPATKAETGHDENVTFSRMSSEVGSELAGSLRDASLRLYGFAAEQAERSGLILADTKFEFGLIDGRLVLIDEALTPDSSRYWDAEQYRVGTAPESFDKQFVRDWLEQSGWDKESAPPPLPDDIVEQTRQRYLTAYERLVGEPLMVRALA</sequence>
<evidence type="ECO:0000313" key="14">
    <source>
        <dbReference type="Proteomes" id="UP000612893"/>
    </source>
</evidence>
<dbReference type="RefSeq" id="WP_338202734.1">
    <property type="nucleotide sequence ID" value="NZ_JAEKNR010000145.1"/>
</dbReference>
<organism evidence="13 14">
    <name type="scientific">Candidatus Nephthysia bennettiae</name>
    <dbReference type="NCBI Taxonomy" id="3127016"/>
    <lineage>
        <taxon>Bacteria</taxon>
        <taxon>Bacillati</taxon>
        <taxon>Candidatus Dormiibacterota</taxon>
        <taxon>Candidatus Dormibacteria</taxon>
        <taxon>Candidatus Dormibacterales</taxon>
        <taxon>Candidatus Dormibacteraceae</taxon>
        <taxon>Candidatus Nephthysia</taxon>
    </lineage>
</organism>
<dbReference type="GO" id="GO:0006189">
    <property type="term" value="P:'de novo' IMP biosynthetic process"/>
    <property type="evidence" value="ECO:0007669"/>
    <property type="project" value="UniProtKB-UniRule"/>
</dbReference>
<dbReference type="PROSITE" id="PS01058">
    <property type="entry name" value="SAICAR_SYNTHETASE_2"/>
    <property type="match status" value="1"/>
</dbReference>
<dbReference type="AlphaFoldDB" id="A0A934N3K0"/>
<dbReference type="SUPFAM" id="SSF56104">
    <property type="entry name" value="SAICAR synthase-like"/>
    <property type="match status" value="1"/>
</dbReference>
<dbReference type="InterPro" id="IPR028923">
    <property type="entry name" value="SAICAR_synt/ADE2_N"/>
</dbReference>
<evidence type="ECO:0000259" key="12">
    <source>
        <dbReference type="Pfam" id="PF01259"/>
    </source>
</evidence>
<accession>A0A934N3K0</accession>
<dbReference type="FunFam" id="3.30.470.20:FF:000015">
    <property type="entry name" value="Phosphoribosylaminoimidazole-succinocarboxamide synthase"/>
    <property type="match status" value="1"/>
</dbReference>
<dbReference type="PANTHER" id="PTHR43700:SF1">
    <property type="entry name" value="PHOSPHORIBOSYLAMINOIMIDAZOLE-SUCCINOCARBOXAMIDE SYNTHASE"/>
    <property type="match status" value="1"/>
</dbReference>
<dbReference type="Pfam" id="PF01259">
    <property type="entry name" value="SAICAR_synt"/>
    <property type="match status" value="1"/>
</dbReference>
<evidence type="ECO:0000256" key="4">
    <source>
        <dbReference type="ARBA" id="ARBA00016460"/>
    </source>
</evidence>
<evidence type="ECO:0000256" key="6">
    <source>
        <dbReference type="ARBA" id="ARBA00022741"/>
    </source>
</evidence>
<name>A0A934N3K0_9BACT</name>
<dbReference type="Gene3D" id="3.30.470.20">
    <property type="entry name" value="ATP-grasp fold, B domain"/>
    <property type="match status" value="1"/>
</dbReference>
<dbReference type="NCBIfam" id="NF010568">
    <property type="entry name" value="PRK13961.1"/>
    <property type="match status" value="1"/>
</dbReference>
<evidence type="ECO:0000256" key="10">
    <source>
        <dbReference type="ARBA" id="ARBA00048475"/>
    </source>
</evidence>
<dbReference type="EC" id="6.3.2.6" evidence="3 11"/>
<dbReference type="HAMAP" id="MF_00137">
    <property type="entry name" value="SAICAR_synth"/>
    <property type="match status" value="1"/>
</dbReference>
<keyword evidence="7 11" id="KW-0658">Purine biosynthesis</keyword>
<evidence type="ECO:0000256" key="3">
    <source>
        <dbReference type="ARBA" id="ARBA00012217"/>
    </source>
</evidence>
<proteinExistence type="inferred from homology"/>
<comment type="pathway">
    <text evidence="1 11">Purine metabolism; IMP biosynthesis via de novo pathway; 5-amino-1-(5-phospho-D-ribosyl)imidazole-4-carboxamide from 5-amino-1-(5-phospho-D-ribosyl)imidazole-4-carboxylate: step 1/2.</text>
</comment>
<dbReference type="PANTHER" id="PTHR43700">
    <property type="entry name" value="PHOSPHORIBOSYLAMINOIMIDAZOLE-SUCCINOCARBOXAMIDE SYNTHASE"/>
    <property type="match status" value="1"/>
</dbReference>
<comment type="catalytic activity">
    <reaction evidence="10 11">
        <text>5-amino-1-(5-phospho-D-ribosyl)imidazole-4-carboxylate + L-aspartate + ATP = (2S)-2-[5-amino-1-(5-phospho-beta-D-ribosyl)imidazole-4-carboxamido]succinate + ADP + phosphate + 2 H(+)</text>
        <dbReference type="Rhea" id="RHEA:22628"/>
        <dbReference type="ChEBI" id="CHEBI:15378"/>
        <dbReference type="ChEBI" id="CHEBI:29991"/>
        <dbReference type="ChEBI" id="CHEBI:30616"/>
        <dbReference type="ChEBI" id="CHEBI:43474"/>
        <dbReference type="ChEBI" id="CHEBI:58443"/>
        <dbReference type="ChEBI" id="CHEBI:77657"/>
        <dbReference type="ChEBI" id="CHEBI:456216"/>
        <dbReference type="EC" id="6.3.2.6"/>
    </reaction>
</comment>